<evidence type="ECO:0000313" key="2">
    <source>
        <dbReference type="Proteomes" id="UP000190637"/>
    </source>
</evidence>
<dbReference type="AlphaFoldDB" id="A0A1T4RTH3"/>
<dbReference type="OrthoDB" id="5513015at2"/>
<accession>A0A1T4RTH3</accession>
<dbReference type="Pfam" id="PF03013">
    <property type="entry name" value="Pyr_excise"/>
    <property type="match status" value="1"/>
</dbReference>
<dbReference type="RefSeq" id="WP_078762238.1">
    <property type="nucleotide sequence ID" value="NZ_FUWS01000007.1"/>
</dbReference>
<dbReference type="Proteomes" id="UP000190637">
    <property type="component" value="Unassembled WGS sequence"/>
</dbReference>
<dbReference type="NCBIfam" id="NF038085">
    <property type="entry name" value="MSMEG_6728_fam"/>
    <property type="match status" value="1"/>
</dbReference>
<name>A0A1T4RTH3_9ACTN</name>
<organism evidence="1 2">
    <name type="scientific">Marinactinospora thermotolerans DSM 45154</name>
    <dbReference type="NCBI Taxonomy" id="1122192"/>
    <lineage>
        <taxon>Bacteria</taxon>
        <taxon>Bacillati</taxon>
        <taxon>Actinomycetota</taxon>
        <taxon>Actinomycetes</taxon>
        <taxon>Streptosporangiales</taxon>
        <taxon>Nocardiopsidaceae</taxon>
        <taxon>Marinactinospora</taxon>
    </lineage>
</organism>
<gene>
    <name evidence="1" type="ORF">SAMN02745673_02940</name>
</gene>
<sequence>MQTFLPHAGFAASAQVLDDRRLGKQRVETLQILRALVWPEYGWKHHPAVAMWRGFVPALVGYGVAICREWRERGYSDAVLPALLEFTGGRVPEEPELCAGDLMPPWLGAEPLHDSHRSSLLRKDAAHYLAHFPEVPEHLPYVWPQPVFPRWPLRRGRPEPLSPREALALLGLEEAPTGYLEAVERVSRGEGAEVHPTAPGDTTAGLLAGLCTPGETLWLLTGTPPAEVTVTGGTGSAGVIGTASASVARRPGPEDVAAMRAEAEAAPEFRFRRIPPGAGAVHIPERVGLVVVADAEIIPPPDGPPVLRLSGEGTAWTGA</sequence>
<keyword evidence="2" id="KW-1185">Reference proteome</keyword>
<proteinExistence type="predicted"/>
<evidence type="ECO:0000313" key="1">
    <source>
        <dbReference type="EMBL" id="SKA18901.1"/>
    </source>
</evidence>
<reference evidence="1 2" key="1">
    <citation type="submission" date="2017-02" db="EMBL/GenBank/DDBJ databases">
        <authorList>
            <person name="Peterson S.W."/>
        </authorList>
    </citation>
    <scope>NUCLEOTIDE SEQUENCE [LARGE SCALE GENOMIC DNA]</scope>
    <source>
        <strain evidence="1 2">DSM 45154</strain>
    </source>
</reference>
<dbReference type="EMBL" id="FUWS01000007">
    <property type="protein sequence ID" value="SKA18901.1"/>
    <property type="molecule type" value="Genomic_DNA"/>
</dbReference>
<protein>
    <submittedName>
        <fullName evidence="1">Uncharacterized protein</fullName>
    </submittedName>
</protein>
<dbReference type="STRING" id="1122192.SAMN02745673_02940"/>
<dbReference type="InterPro" id="IPR004260">
    <property type="entry name" value="Pyr-dimer_DNA_glycosylase"/>
</dbReference>